<sequence>MITPTISSTSNLLRLGQRPPGPETYRGPAGGSPSSPIGPVCRAERSSSSSPPTAACSPSWVDTPGPALLLLEPDPKLESLAMTSSRRGLPSRPGPAARPSDALLNSSRSLILHRRCQKEEKPVAGPLSGS</sequence>
<keyword evidence="2" id="KW-0808">Transferase</keyword>
<evidence type="ECO:0000256" key="1">
    <source>
        <dbReference type="SAM" id="MobiDB-lite"/>
    </source>
</evidence>
<feature type="compositionally biased region" description="Polar residues" evidence="1">
    <location>
        <begin position="1"/>
        <end position="12"/>
    </location>
</feature>
<feature type="compositionally biased region" description="Low complexity" evidence="1">
    <location>
        <begin position="46"/>
        <end position="59"/>
    </location>
</feature>
<keyword evidence="2" id="KW-0489">Methyltransferase</keyword>
<evidence type="ECO:0000313" key="3">
    <source>
        <dbReference type="Proteomes" id="UP000325081"/>
    </source>
</evidence>
<dbReference type="GO" id="GO:0008168">
    <property type="term" value="F:methyltransferase activity"/>
    <property type="evidence" value="ECO:0007669"/>
    <property type="project" value="UniProtKB-KW"/>
</dbReference>
<name>A0A5A7QAZ3_STRAF</name>
<dbReference type="GO" id="GO:0032259">
    <property type="term" value="P:methylation"/>
    <property type="evidence" value="ECO:0007669"/>
    <property type="project" value="UniProtKB-KW"/>
</dbReference>
<gene>
    <name evidence="2" type="ORF">STAS_18984</name>
</gene>
<dbReference type="Proteomes" id="UP000325081">
    <property type="component" value="Unassembled WGS sequence"/>
</dbReference>
<organism evidence="2 3">
    <name type="scientific">Striga asiatica</name>
    <name type="common">Asiatic witchweed</name>
    <name type="synonym">Buchnera asiatica</name>
    <dbReference type="NCBI Taxonomy" id="4170"/>
    <lineage>
        <taxon>Eukaryota</taxon>
        <taxon>Viridiplantae</taxon>
        <taxon>Streptophyta</taxon>
        <taxon>Embryophyta</taxon>
        <taxon>Tracheophyta</taxon>
        <taxon>Spermatophyta</taxon>
        <taxon>Magnoliopsida</taxon>
        <taxon>eudicotyledons</taxon>
        <taxon>Gunneridae</taxon>
        <taxon>Pentapetalae</taxon>
        <taxon>asterids</taxon>
        <taxon>lamiids</taxon>
        <taxon>Lamiales</taxon>
        <taxon>Orobanchaceae</taxon>
        <taxon>Buchnereae</taxon>
        <taxon>Striga</taxon>
    </lineage>
</organism>
<comment type="caution">
    <text evidence="2">The sequence shown here is derived from an EMBL/GenBank/DDBJ whole genome shotgun (WGS) entry which is preliminary data.</text>
</comment>
<accession>A0A5A7QAZ3</accession>
<protein>
    <submittedName>
        <fullName evidence="2">S-adenosyl-L-methionine-dependentmethyltransferases superfamily protein</fullName>
    </submittedName>
</protein>
<proteinExistence type="predicted"/>
<dbReference type="EMBL" id="BKCP01006294">
    <property type="protein sequence ID" value="GER42204.1"/>
    <property type="molecule type" value="Genomic_DNA"/>
</dbReference>
<feature type="region of interest" description="Disordered" evidence="1">
    <location>
        <begin position="1"/>
        <end position="103"/>
    </location>
</feature>
<keyword evidence="3" id="KW-1185">Reference proteome</keyword>
<reference evidence="3" key="1">
    <citation type="journal article" date="2019" name="Curr. Biol.">
        <title>Genome Sequence of Striga asiatica Provides Insight into the Evolution of Plant Parasitism.</title>
        <authorList>
            <person name="Yoshida S."/>
            <person name="Kim S."/>
            <person name="Wafula E.K."/>
            <person name="Tanskanen J."/>
            <person name="Kim Y.M."/>
            <person name="Honaas L."/>
            <person name="Yang Z."/>
            <person name="Spallek T."/>
            <person name="Conn C.E."/>
            <person name="Ichihashi Y."/>
            <person name="Cheong K."/>
            <person name="Cui S."/>
            <person name="Der J.P."/>
            <person name="Gundlach H."/>
            <person name="Jiao Y."/>
            <person name="Hori C."/>
            <person name="Ishida J.K."/>
            <person name="Kasahara H."/>
            <person name="Kiba T."/>
            <person name="Kim M.S."/>
            <person name="Koo N."/>
            <person name="Laohavisit A."/>
            <person name="Lee Y.H."/>
            <person name="Lumba S."/>
            <person name="McCourt P."/>
            <person name="Mortimer J.C."/>
            <person name="Mutuku J.M."/>
            <person name="Nomura T."/>
            <person name="Sasaki-Sekimoto Y."/>
            <person name="Seto Y."/>
            <person name="Wang Y."/>
            <person name="Wakatake T."/>
            <person name="Sakakibara H."/>
            <person name="Demura T."/>
            <person name="Yamaguchi S."/>
            <person name="Yoneyama K."/>
            <person name="Manabe R.I."/>
            <person name="Nelson D.C."/>
            <person name="Schulman A.H."/>
            <person name="Timko M.P."/>
            <person name="dePamphilis C.W."/>
            <person name="Choi D."/>
            <person name="Shirasu K."/>
        </authorList>
    </citation>
    <scope>NUCLEOTIDE SEQUENCE [LARGE SCALE GENOMIC DNA]</scope>
    <source>
        <strain evidence="3">cv. UVA1</strain>
    </source>
</reference>
<evidence type="ECO:0000313" key="2">
    <source>
        <dbReference type="EMBL" id="GER42204.1"/>
    </source>
</evidence>
<dbReference type="AlphaFoldDB" id="A0A5A7QAZ3"/>